<feature type="binding site" evidence="23">
    <location>
        <position position="160"/>
    </location>
    <ligand>
        <name>NAD(+)</name>
        <dbReference type="ChEBI" id="CHEBI:57540"/>
    </ligand>
</feature>
<dbReference type="NCBIfam" id="TIGR01356">
    <property type="entry name" value="aroA"/>
    <property type="match status" value="1"/>
</dbReference>
<comment type="similarity">
    <text evidence="23 24">In the 4th section; belongs to the type-I 3-dehydroquinase family.</text>
</comment>
<feature type="active site" description="Proton acceptor; for 3-dehydroquinate synthase activity" evidence="23">
    <location>
        <position position="263"/>
    </location>
</feature>
<dbReference type="InterPro" id="IPR046346">
    <property type="entry name" value="Aminoacid_DH-like_N_sf"/>
</dbReference>
<comment type="similarity">
    <text evidence="5">In the N-terminal section; belongs to the shikimate kinase family.</text>
</comment>
<evidence type="ECO:0000256" key="24">
    <source>
        <dbReference type="PIRNR" id="PIRNR000514"/>
    </source>
</evidence>
<dbReference type="OrthoDB" id="197068at2759"/>
<comment type="pathway">
    <text evidence="23 24">Metabolic intermediate biosynthesis; chorismate biosynthesis; chorismate from D-erythrose 4-phosphate and phosphoenolpyruvate: step 3/7.</text>
</comment>
<dbReference type="PIRSF" id="PIRSF000514">
    <property type="entry name" value="Pentafunct_AroM"/>
    <property type="match status" value="1"/>
</dbReference>
<feature type="binding site" evidence="23">
    <location>
        <position position="189"/>
    </location>
    <ligand>
        <name>NAD(+)</name>
        <dbReference type="ChEBI" id="CHEBI:57540"/>
    </ligand>
</feature>
<dbReference type="InterPro" id="IPR001986">
    <property type="entry name" value="Enolpyruvate_Tfrase_dom"/>
</dbReference>
<dbReference type="SUPFAM" id="SSF52540">
    <property type="entry name" value="P-loop containing nucleoside triphosphate hydrolases"/>
    <property type="match status" value="1"/>
</dbReference>
<dbReference type="InterPro" id="IPR023193">
    <property type="entry name" value="EPSP_synthase_CS"/>
</dbReference>
<keyword evidence="18 23" id="KW-0456">Lyase</keyword>
<dbReference type="GO" id="GO:0005524">
    <property type="term" value="F:ATP binding"/>
    <property type="evidence" value="ECO:0007669"/>
    <property type="project" value="UniProtKB-UniRule"/>
</dbReference>
<dbReference type="Gene3D" id="3.40.50.1970">
    <property type="match status" value="1"/>
</dbReference>
<dbReference type="CDD" id="cd00464">
    <property type="entry name" value="SK"/>
    <property type="match status" value="1"/>
</dbReference>
<evidence type="ECO:0000256" key="3">
    <source>
        <dbReference type="ARBA" id="ARBA00004842"/>
    </source>
</evidence>
<dbReference type="InterPro" id="IPR036291">
    <property type="entry name" value="NAD(P)-bd_dom_sf"/>
</dbReference>
<dbReference type="EC" id="2.5.1.19" evidence="23"/>
<feature type="binding site" evidence="23">
    <location>
        <begin position="890"/>
        <end position="897"/>
    </location>
    <ligand>
        <name>ATP</name>
        <dbReference type="ChEBI" id="CHEBI:30616"/>
    </ligand>
</feature>
<dbReference type="Pfam" id="PF01761">
    <property type="entry name" value="DHQ_synthase"/>
    <property type="match status" value="1"/>
</dbReference>
<keyword evidence="9 23" id="KW-0808">Transferase</keyword>
<dbReference type="Pfam" id="PF01202">
    <property type="entry name" value="SKI"/>
    <property type="match status" value="1"/>
</dbReference>
<protein>
    <recommendedName>
        <fullName evidence="23">Pentafunctional AROM polypeptide</fullName>
    </recommendedName>
    <domain>
        <recommendedName>
            <fullName evidence="23">3-dehydroquinate synthase</fullName>
            <shortName evidence="23">DHQS</shortName>
            <ecNumber evidence="23">4.2.3.4</ecNumber>
        </recommendedName>
    </domain>
    <domain>
        <recommendedName>
            <fullName evidence="23">3-phosphoshikimate 1-carboxyvinyltransferase</fullName>
            <ecNumber evidence="23">2.5.1.19</ecNumber>
        </recommendedName>
        <alternativeName>
            <fullName evidence="23">5-enolpyruvylshikimate-3-phosphate synthase</fullName>
            <shortName evidence="23">EPSP synthase</shortName>
            <shortName evidence="23">EPSPS</shortName>
        </alternativeName>
    </domain>
    <domain>
        <recommendedName>
            <fullName evidence="23">Shikimate kinase</fullName>
            <shortName evidence="23">SK</shortName>
            <ecNumber evidence="23">2.7.1.71</ecNumber>
        </recommendedName>
    </domain>
    <domain>
        <recommendedName>
            <fullName evidence="23">3-dehydroquinate dehydratase</fullName>
            <shortName evidence="23">3-dehydroquinase</shortName>
            <ecNumber evidence="23">4.2.1.10</ecNumber>
        </recommendedName>
    </domain>
    <domain>
        <recommendedName>
            <fullName evidence="23">Shikimate dehydrogenase</fullName>
            <ecNumber evidence="23">1.1.1.25</ecNumber>
        </recommendedName>
    </domain>
</protein>
<name>A0A9P5N0Q2_9AGAM</name>
<dbReference type="GO" id="GO:0003856">
    <property type="term" value="F:3-dehydroquinate synthase activity"/>
    <property type="evidence" value="ECO:0007669"/>
    <property type="project" value="UniProtKB-UniRule"/>
</dbReference>
<dbReference type="SUPFAM" id="SSF51735">
    <property type="entry name" value="NAD(P)-binding Rossmann-fold domains"/>
    <property type="match status" value="1"/>
</dbReference>
<keyword evidence="15 23" id="KW-0521">NADP</keyword>
<evidence type="ECO:0000259" key="25">
    <source>
        <dbReference type="Pfam" id="PF00275"/>
    </source>
</evidence>
<comment type="pathway">
    <text evidence="23 24">Metabolic intermediate biosynthesis; chorismate biosynthesis; chorismate from D-erythrose 4-phosphate and phosphoenolpyruvate: step 2/7.</text>
</comment>
<evidence type="ECO:0000256" key="7">
    <source>
        <dbReference type="ARBA" id="ARBA00022490"/>
    </source>
</evidence>
<dbReference type="Pfam" id="PF01487">
    <property type="entry name" value="DHquinase_I"/>
    <property type="match status" value="1"/>
</dbReference>
<comment type="similarity">
    <text evidence="23 24">In the 3rd section; belongs to the shikimate kinase family.</text>
</comment>
<feature type="domain" description="3-dehydroquinate synthase C-terminal" evidence="30">
    <location>
        <begin position="190"/>
        <end position="362"/>
    </location>
</feature>
<evidence type="ECO:0000256" key="21">
    <source>
        <dbReference type="ARBA" id="ARBA00048567"/>
    </source>
</evidence>
<dbReference type="Pfam" id="PF01488">
    <property type="entry name" value="Shikimate_DH"/>
    <property type="match status" value="1"/>
</dbReference>
<feature type="binding site" evidence="23">
    <location>
        <position position="291"/>
    </location>
    <ligand>
        <name>7-phospho-2-dehydro-3-deoxy-D-arabino-heptonate</name>
        <dbReference type="ChEBI" id="CHEBI:58394"/>
    </ligand>
</feature>
<dbReference type="FunFam" id="3.40.50.1970:FF:000007">
    <property type="entry name" value="Pentafunctional AROM polypeptide"/>
    <property type="match status" value="1"/>
</dbReference>
<comment type="similarity">
    <text evidence="23 24">In the C-terminal section; belongs to the shikimate dehydrogenase family.</text>
</comment>
<dbReference type="GO" id="GO:0005737">
    <property type="term" value="C:cytoplasm"/>
    <property type="evidence" value="ECO:0007669"/>
    <property type="project" value="UniProtKB-SubCell"/>
</dbReference>
<dbReference type="GO" id="GO:0003855">
    <property type="term" value="F:3-dehydroquinate dehydratase activity"/>
    <property type="evidence" value="ECO:0007669"/>
    <property type="project" value="UniProtKB-UniRule"/>
</dbReference>
<comment type="catalytic activity">
    <reaction evidence="23 24">
        <text>shikimate + NADP(+) = 3-dehydroshikimate + NADPH + H(+)</text>
        <dbReference type="Rhea" id="RHEA:17737"/>
        <dbReference type="ChEBI" id="CHEBI:15378"/>
        <dbReference type="ChEBI" id="CHEBI:16630"/>
        <dbReference type="ChEBI" id="CHEBI:36208"/>
        <dbReference type="ChEBI" id="CHEBI:57783"/>
        <dbReference type="ChEBI" id="CHEBI:58349"/>
        <dbReference type="EC" id="1.1.1.25"/>
    </reaction>
</comment>
<dbReference type="NCBIfam" id="TIGR01357">
    <property type="entry name" value="aroB"/>
    <property type="match status" value="1"/>
</dbReference>
<comment type="function">
    <text evidence="22 23 24">The AROM polypeptide catalyzes 5 consecutive enzymatic reactions in prechorismate polyaromatic amino acid biosynthesis.</text>
</comment>
<feature type="binding site" evidence="23">
    <location>
        <position position="193"/>
    </location>
    <ligand>
        <name>Zn(2+)</name>
        <dbReference type="ChEBI" id="CHEBI:29105"/>
        <note>catalytic</note>
    </ligand>
</feature>
<evidence type="ECO:0000256" key="5">
    <source>
        <dbReference type="ARBA" id="ARBA00009349"/>
    </source>
</evidence>
<keyword evidence="7 23" id="KW-0963">Cytoplasm</keyword>
<dbReference type="PROSITE" id="PS00885">
    <property type="entry name" value="EPSP_SYNTHASE_2"/>
    <property type="match status" value="1"/>
</dbReference>
<comment type="pathway">
    <text evidence="2 23 24">Metabolic intermediate biosynthesis; chorismate biosynthesis; chorismate from D-erythrose 4-phosphate and phosphoenolpyruvate: step 6/7.</text>
</comment>
<evidence type="ECO:0000256" key="13">
    <source>
        <dbReference type="ARBA" id="ARBA00022833"/>
    </source>
</evidence>
<evidence type="ECO:0000256" key="10">
    <source>
        <dbReference type="ARBA" id="ARBA00022723"/>
    </source>
</evidence>
<comment type="catalytic activity">
    <reaction evidence="21 23 24">
        <text>shikimate + ATP = 3-phosphoshikimate + ADP + H(+)</text>
        <dbReference type="Rhea" id="RHEA:13121"/>
        <dbReference type="ChEBI" id="CHEBI:15378"/>
        <dbReference type="ChEBI" id="CHEBI:30616"/>
        <dbReference type="ChEBI" id="CHEBI:36208"/>
        <dbReference type="ChEBI" id="CHEBI:145989"/>
        <dbReference type="ChEBI" id="CHEBI:456216"/>
        <dbReference type="EC" id="2.7.1.71"/>
    </reaction>
</comment>
<feature type="domain" description="Enolpyruvate transferase" evidence="25">
    <location>
        <begin position="414"/>
        <end position="856"/>
    </location>
</feature>
<dbReference type="Pfam" id="PF08501">
    <property type="entry name" value="Shikimate_dh_N"/>
    <property type="match status" value="1"/>
</dbReference>
<dbReference type="InterPro" id="IPR036968">
    <property type="entry name" value="Enolpyruvate_Tfrase_sf"/>
</dbReference>
<reference evidence="31" key="2">
    <citation type="journal article" date="2020" name="Nat. Commun.">
        <title>Large-scale genome sequencing of mycorrhizal fungi provides insights into the early evolution of symbiotic traits.</title>
        <authorList>
            <person name="Miyauchi S."/>
            <person name="Kiss E."/>
            <person name="Kuo A."/>
            <person name="Drula E."/>
            <person name="Kohler A."/>
            <person name="Sanchez-Garcia M."/>
            <person name="Morin E."/>
            <person name="Andreopoulos B."/>
            <person name="Barry K.W."/>
            <person name="Bonito G."/>
            <person name="Buee M."/>
            <person name="Carver A."/>
            <person name="Chen C."/>
            <person name="Cichocki N."/>
            <person name="Clum A."/>
            <person name="Culley D."/>
            <person name="Crous P.W."/>
            <person name="Fauchery L."/>
            <person name="Girlanda M."/>
            <person name="Hayes R.D."/>
            <person name="Keri Z."/>
            <person name="LaButti K."/>
            <person name="Lipzen A."/>
            <person name="Lombard V."/>
            <person name="Magnuson J."/>
            <person name="Maillard F."/>
            <person name="Murat C."/>
            <person name="Nolan M."/>
            <person name="Ohm R.A."/>
            <person name="Pangilinan J."/>
            <person name="Pereira M.F."/>
            <person name="Perotto S."/>
            <person name="Peter M."/>
            <person name="Pfister S."/>
            <person name="Riley R."/>
            <person name="Sitrit Y."/>
            <person name="Stielow J.B."/>
            <person name="Szollosi G."/>
            <person name="Zifcakova L."/>
            <person name="Stursova M."/>
            <person name="Spatafora J.W."/>
            <person name="Tedersoo L."/>
            <person name="Vaario L.M."/>
            <person name="Yamada A."/>
            <person name="Yan M."/>
            <person name="Wang P."/>
            <person name="Xu J."/>
            <person name="Bruns T."/>
            <person name="Baldrian P."/>
            <person name="Vilgalys R."/>
            <person name="Dunand C."/>
            <person name="Henrissat B."/>
            <person name="Grigoriev I.V."/>
            <person name="Hibbett D."/>
            <person name="Nagy L.G."/>
            <person name="Martin F.M."/>
        </authorList>
    </citation>
    <scope>NUCLEOTIDE SEQUENCE</scope>
    <source>
        <strain evidence="31">Prilba</strain>
    </source>
</reference>
<dbReference type="GO" id="GO:0004764">
    <property type="term" value="F:shikimate 3-dehydrogenase (NADP+) activity"/>
    <property type="evidence" value="ECO:0007669"/>
    <property type="project" value="UniProtKB-UniRule"/>
</dbReference>
<dbReference type="GO" id="GO:0009073">
    <property type="term" value="P:aromatic amino acid family biosynthetic process"/>
    <property type="evidence" value="ECO:0007669"/>
    <property type="project" value="UniProtKB-UniRule"/>
</dbReference>
<feature type="active site" description="Schiff-base intermediate with substrate; for 3-dehydroquinate dehydratase activity" evidence="23">
    <location>
        <position position="1240"/>
    </location>
</feature>
<evidence type="ECO:0000256" key="23">
    <source>
        <dbReference type="HAMAP-Rule" id="MF_03143"/>
    </source>
</evidence>
<dbReference type="InterPro" id="IPR013792">
    <property type="entry name" value="RNA3'P_cycl/enolpyr_Trfase_a/b"/>
</dbReference>
<feature type="binding site" evidence="23">
    <location>
        <begin position="45"/>
        <end position="47"/>
    </location>
    <ligand>
        <name>NAD(+)</name>
        <dbReference type="ChEBI" id="CHEBI:57540"/>
    </ligand>
</feature>
<feature type="domain" description="3-dehydroquinate synthase N-terminal" evidence="27">
    <location>
        <begin position="77"/>
        <end position="188"/>
    </location>
</feature>
<comment type="similarity">
    <text evidence="23">In the N-terminal section; belongs to the sugar phosphate cyclases superfamily. Dehydroquinate synthase family.</text>
</comment>
<evidence type="ECO:0000259" key="28">
    <source>
        <dbReference type="Pfam" id="PF08501"/>
    </source>
</evidence>
<dbReference type="InterPro" id="IPR006264">
    <property type="entry name" value="EPSP_synthase"/>
</dbReference>
<feature type="binding site" evidence="23">
    <location>
        <position position="360"/>
    </location>
    <ligand>
        <name>7-phospho-2-dehydro-3-deoxy-D-arabino-heptonate</name>
        <dbReference type="ChEBI" id="CHEBI:58394"/>
    </ligand>
</feature>
<dbReference type="PRINTS" id="PR01100">
    <property type="entry name" value="SHIKIMTKNASE"/>
</dbReference>
<feature type="binding site" evidence="23">
    <location>
        <begin position="138"/>
        <end position="139"/>
    </location>
    <ligand>
        <name>NAD(+)</name>
        <dbReference type="ChEBI" id="CHEBI:57540"/>
    </ligand>
</feature>
<dbReference type="CDD" id="cd08195">
    <property type="entry name" value="DHQS"/>
    <property type="match status" value="1"/>
</dbReference>
<feature type="binding site" evidence="23">
    <location>
        <position position="275"/>
    </location>
    <ligand>
        <name>7-phospho-2-dehydro-3-deoxy-D-arabino-heptonate</name>
        <dbReference type="ChEBI" id="CHEBI:58394"/>
    </ligand>
</feature>
<evidence type="ECO:0000259" key="26">
    <source>
        <dbReference type="Pfam" id="PF01488"/>
    </source>
</evidence>
<feature type="binding site" evidence="23">
    <location>
        <position position="118"/>
    </location>
    <ligand>
        <name>NAD(+)</name>
        <dbReference type="ChEBI" id="CHEBI:57540"/>
    </ligand>
</feature>
<comment type="subunit">
    <text evidence="23 24">Homodimer.</text>
</comment>
<comment type="caution">
    <text evidence="23">Lacks conserved residue(s) required for the propagation of feature annotation.</text>
</comment>
<dbReference type="GO" id="GO:0004765">
    <property type="term" value="F:shikimate kinase activity"/>
    <property type="evidence" value="ECO:0007669"/>
    <property type="project" value="UniProtKB-UniRule"/>
</dbReference>
<comment type="catalytic activity">
    <reaction evidence="23 24">
        <text>7-phospho-2-dehydro-3-deoxy-D-arabino-heptonate = 3-dehydroquinate + phosphate</text>
        <dbReference type="Rhea" id="RHEA:21968"/>
        <dbReference type="ChEBI" id="CHEBI:32364"/>
        <dbReference type="ChEBI" id="CHEBI:43474"/>
        <dbReference type="ChEBI" id="CHEBI:58394"/>
        <dbReference type="EC" id="4.2.3.4"/>
    </reaction>
</comment>
<evidence type="ECO:0000256" key="22">
    <source>
        <dbReference type="ARBA" id="ARBA00054455"/>
    </source>
</evidence>
<evidence type="ECO:0000256" key="15">
    <source>
        <dbReference type="ARBA" id="ARBA00022857"/>
    </source>
</evidence>
<feature type="binding site" evidence="23">
    <location>
        <position position="145"/>
    </location>
    <ligand>
        <name>7-phospho-2-dehydro-3-deoxy-D-arabino-heptonate</name>
        <dbReference type="ChEBI" id="CHEBI:58394"/>
    </ligand>
</feature>
<feature type="binding site" evidence="23">
    <location>
        <begin position="193"/>
        <end position="196"/>
    </location>
    <ligand>
        <name>7-phospho-2-dehydro-3-deoxy-D-arabino-heptonate</name>
        <dbReference type="ChEBI" id="CHEBI:58394"/>
    </ligand>
</feature>
<keyword evidence="8 23" id="KW-0028">Amino-acid biosynthesis</keyword>
<feature type="binding site" evidence="23">
    <location>
        <begin position="268"/>
        <end position="272"/>
    </location>
    <ligand>
        <name>7-phospho-2-dehydro-3-deoxy-D-arabino-heptonate</name>
        <dbReference type="ChEBI" id="CHEBI:58394"/>
    </ligand>
</feature>
<evidence type="ECO:0000259" key="30">
    <source>
        <dbReference type="Pfam" id="PF24621"/>
    </source>
</evidence>
<feature type="domain" description="Shikimate dehydrogenase substrate binding N-terminal" evidence="28">
    <location>
        <begin position="1328"/>
        <end position="1409"/>
    </location>
</feature>
<feature type="active site" description="Proton acceptor; for 3-dehydroquinate synthase activity" evidence="23">
    <location>
        <position position="279"/>
    </location>
</feature>
<evidence type="ECO:0000256" key="4">
    <source>
        <dbReference type="ARBA" id="ARBA00006477"/>
    </source>
</evidence>
<feature type="active site" description="Proton acceptor; for 3-dehydroquinate dehydratase activity" evidence="23">
    <location>
        <position position="1212"/>
    </location>
</feature>
<comment type="pathway">
    <text evidence="3 23 24">Metabolic intermediate biosynthesis; chorismate biosynthesis; chorismate from D-erythrose 4-phosphate and phosphoenolpyruvate: step 5/7.</text>
</comment>
<dbReference type="InterPro" id="IPR056179">
    <property type="entry name" value="DHQS_C"/>
</dbReference>
<dbReference type="InterPro" id="IPR031322">
    <property type="entry name" value="Shikimate/glucono_kinase"/>
</dbReference>
<comment type="subcellular location">
    <subcellularLocation>
        <location evidence="1 23 24">Cytoplasm</location>
    </subcellularLocation>
</comment>
<dbReference type="EC" id="1.1.1.25" evidence="23"/>
<feature type="binding site" evidence="23">
    <location>
        <begin position="113"/>
        <end position="115"/>
    </location>
    <ligand>
        <name>NAD(+)</name>
        <dbReference type="ChEBI" id="CHEBI:57540"/>
    </ligand>
</feature>
<reference evidence="31" key="1">
    <citation type="submission" date="2019-10" db="EMBL/GenBank/DDBJ databases">
        <authorList>
            <consortium name="DOE Joint Genome Institute"/>
            <person name="Kuo A."/>
            <person name="Miyauchi S."/>
            <person name="Kiss E."/>
            <person name="Drula E."/>
            <person name="Kohler A."/>
            <person name="Sanchez-Garcia M."/>
            <person name="Andreopoulos B."/>
            <person name="Barry K.W."/>
            <person name="Bonito G."/>
            <person name="Buee M."/>
            <person name="Carver A."/>
            <person name="Chen C."/>
            <person name="Cichocki N."/>
            <person name="Clum A."/>
            <person name="Culley D."/>
            <person name="Crous P.W."/>
            <person name="Fauchery L."/>
            <person name="Girlanda M."/>
            <person name="Hayes R."/>
            <person name="Keri Z."/>
            <person name="LaButti K."/>
            <person name="Lipzen A."/>
            <person name="Lombard V."/>
            <person name="Magnuson J."/>
            <person name="Maillard F."/>
            <person name="Morin E."/>
            <person name="Murat C."/>
            <person name="Nolan M."/>
            <person name="Ohm R."/>
            <person name="Pangilinan J."/>
            <person name="Pereira M."/>
            <person name="Perotto S."/>
            <person name="Peter M."/>
            <person name="Riley R."/>
            <person name="Sitrit Y."/>
            <person name="Stielow B."/>
            <person name="Szollosi G."/>
            <person name="Zifcakova L."/>
            <person name="Stursova M."/>
            <person name="Spatafora J.W."/>
            <person name="Tedersoo L."/>
            <person name="Vaario L.-M."/>
            <person name="Yamada A."/>
            <person name="Yan M."/>
            <person name="Wang P."/>
            <person name="Xu J."/>
            <person name="Bruns T."/>
            <person name="Baldrian P."/>
            <person name="Vilgalys R."/>
            <person name="Henrissat B."/>
            <person name="Grigoriev I.V."/>
            <person name="Hibbett D."/>
            <person name="Nagy L.G."/>
            <person name="Martin F.M."/>
        </authorList>
    </citation>
    <scope>NUCLEOTIDE SEQUENCE</scope>
    <source>
        <strain evidence="31">Prilba</strain>
    </source>
</reference>
<dbReference type="InterPro" id="IPR010110">
    <property type="entry name" value="Shikimate_DH_AroM-type"/>
</dbReference>
<dbReference type="InterPro" id="IPR041121">
    <property type="entry name" value="SDH_C"/>
</dbReference>
<dbReference type="SUPFAM" id="SSF56796">
    <property type="entry name" value="Dehydroquinate synthase-like"/>
    <property type="match status" value="1"/>
</dbReference>
<dbReference type="InterPro" id="IPR013708">
    <property type="entry name" value="Shikimate_DH-bd_N"/>
</dbReference>
<dbReference type="CDD" id="cd00502">
    <property type="entry name" value="DHQase_I"/>
    <property type="match status" value="1"/>
</dbReference>
<dbReference type="EC" id="4.2.1.10" evidence="23"/>
<dbReference type="InterPro" id="IPR001381">
    <property type="entry name" value="DHquinase_I"/>
</dbReference>
<dbReference type="InterPro" id="IPR027417">
    <property type="entry name" value="P-loop_NTPase"/>
</dbReference>
<feature type="binding site" evidence="23">
    <location>
        <position position="161"/>
    </location>
    <ligand>
        <name>7-phospho-2-dehydro-3-deoxy-D-arabino-heptonate</name>
        <dbReference type="ChEBI" id="CHEBI:58394"/>
    </ligand>
</feature>
<dbReference type="HAMAP" id="MF_00210">
    <property type="entry name" value="EPSP_synth"/>
    <property type="match status" value="1"/>
</dbReference>
<dbReference type="InterPro" id="IPR013785">
    <property type="entry name" value="Aldolase_TIM"/>
</dbReference>
<keyword evidence="17 23" id="KW-0057">Aromatic amino acid biosynthesis</keyword>
<dbReference type="GO" id="GO:0003866">
    <property type="term" value="F:3-phosphoshikimate 1-carboxyvinyltransferase activity"/>
    <property type="evidence" value="ECO:0007669"/>
    <property type="project" value="UniProtKB-UniRule"/>
</dbReference>
<dbReference type="CDD" id="cd01065">
    <property type="entry name" value="NAD_bind_Shikimate_DH"/>
    <property type="match status" value="1"/>
</dbReference>
<sequence>MAETDIYKVSILGKQSIHCGFHLAPYIARTVLDTLPASTYALITDTNIARLHLDAFRNGFQEEIARSGNRSRFLTHAIPPGETSKSREGKAAIEDFLLLNKCTRDTVILALGGGVIGDLVGYVAATFMRGVRFVQIPTTLLAMVDSSVGGKTAIDTPHGKNLIGAFWQPEYIFIDAAFLETLPAREFSNGMAEVVKTAAIWNETDFSSLESRPADIVAAIETPSIDYSGRTKATRSAAQELLLSVIVGSISVKAHIVTNDERETTGLRNLVNFGHTIGHAIEAVLTPSILHGECVSIGMILEAEVARQLGHLGQVGVGRLTRCLKSYNLPVSLSDPRITSVPASRLLTVNRLLDIMRIDKKNSGDEKKIVLLATIGKTVEQKASVVPDPVIGKTLAEAAKIVPGVPTKSPVRMATPGSKSISNRALVLAALGSGTCRLTNLLHSDDTQVMMAALHELKGASFEWEDGGETLVVHGGQGSLSVPPKGKEIYLGNAGTAARFLTTVCTLVQSSETGPATTVITGNARMKQRPIGPLVDALRANGSEIKYQESEGCLPLSIAPAGLSGGRIKLAASVSSQYVSSILLCAPYAKEPVTLELTGGQVISQPYIDMTISMMRTFGVEVAREVDPDTGRLLDVYNIPKAVYRNPTNYSIESDASSATYPLAIAAITGTSCTIANIGSSSLQGDARFAKEVLEPMGCIVTQTAAATTVQGPPIGQLKALGLIDMEPMTDAFLTASVLAAVAATSSTKDRELGDGSRPTTTRIVGIANQRVKECNRIRAMIDQLAKFGVETKELDDGLEVYGKPMAELRRGVSVHCYDDHRVAMAFSVLGSVVNETVIEEKRCVEKTWPNWWDDLENKIGLKVEGVELHQAADHTSAEQDAAASVVIIGMRGSGKTFVGGLAAATLGWTFIDADAFFEQKIPSGIRDYVQQHGWPAFRAVEVDLLKELLAQYPSRHVISLGGGIVETPAAREILSAYAADRPVVHVTRPVNEIVAYLESESSRPPYGEPIADVFKRREPWFTECSSHEFVNSVATLAPAEGPPRSTIETSNIRDEVARFFGHITGYKPNLASISVPGCRSYFLSLTFPDVTPSLADFEELTSGVDAIELRVDLLRTQSQTATGPHIAPLSYVAEQVAAIRRVSSLPIVYTVRTVSQGGAFPDKSVKEASDLFRLALRLGVEYVDVEISWPEKNLRDLVSQKGNSKIVASWHDWSGNMKWDSPSVEATLEVAKVYGDIVKIVGKANTLDDNIALHRFVTRASSAADAKPIIAINMGVEGQLSRILNTTFTPVTHPLLPTRAAPGQLSFVEIQTALRLIGQLPARQFCIFGKPVAKSMSPTLHNTAFNLLGLPHSYGRVEADVIDTDVRHTLGLADFGGASVTIPLKRDIIAHLDVLTPEAQAIGAVNTVIPTTNALGHRILLGDNTDWIGIRDVVRAGLPPSSHKIDSCLVIGAGGTARAAIYALHALGATRIYLFNRTRRSAEELVHAIPGAHVELLDTLDVSSVQGPPPSVIVSTVPASATTTEKGVADALFLPSSLFSADAGVVVDMAYRPAETPLLRLAKAAAPAGRKWHTVMGIEVLLEQGYKQFELWTGRRCPRKVVGKTVLEAYQASA</sequence>
<evidence type="ECO:0000256" key="11">
    <source>
        <dbReference type="ARBA" id="ARBA00022741"/>
    </source>
</evidence>
<keyword evidence="11 23" id="KW-0547">Nucleotide-binding</keyword>
<dbReference type="GO" id="GO:0046872">
    <property type="term" value="F:metal ion binding"/>
    <property type="evidence" value="ECO:0007669"/>
    <property type="project" value="UniProtKB-UniRule"/>
</dbReference>
<evidence type="ECO:0000256" key="16">
    <source>
        <dbReference type="ARBA" id="ARBA00023002"/>
    </source>
</evidence>
<dbReference type="Pfam" id="PF24621">
    <property type="entry name" value="DHQS_C"/>
    <property type="match status" value="1"/>
</dbReference>
<dbReference type="GO" id="GO:0008652">
    <property type="term" value="P:amino acid biosynthetic process"/>
    <property type="evidence" value="ECO:0007669"/>
    <property type="project" value="UniProtKB-KW"/>
</dbReference>
<evidence type="ECO:0000256" key="6">
    <source>
        <dbReference type="ARBA" id="ARBA00009948"/>
    </source>
</evidence>
<dbReference type="Pfam" id="PF18317">
    <property type="entry name" value="SDH_C"/>
    <property type="match status" value="1"/>
</dbReference>
<dbReference type="PANTHER" id="PTHR21090:SF5">
    <property type="entry name" value="PENTAFUNCTIONAL AROM POLYPEPTIDE"/>
    <property type="match status" value="1"/>
</dbReference>
<evidence type="ECO:0000256" key="9">
    <source>
        <dbReference type="ARBA" id="ARBA00022679"/>
    </source>
</evidence>
<feature type="binding site" evidence="23">
    <location>
        <position position="291"/>
    </location>
    <ligand>
        <name>Zn(2+)</name>
        <dbReference type="ChEBI" id="CHEBI:29105"/>
        <note>catalytic</note>
    </ligand>
</feature>
<feature type="binding site" evidence="23">
    <location>
        <position position="275"/>
    </location>
    <ligand>
        <name>Zn(2+)</name>
        <dbReference type="ChEBI" id="CHEBI:29105"/>
        <note>catalytic</note>
    </ligand>
</feature>
<dbReference type="Pfam" id="PF00275">
    <property type="entry name" value="EPSP_synthase"/>
    <property type="match status" value="1"/>
</dbReference>
<evidence type="ECO:0000259" key="29">
    <source>
        <dbReference type="Pfam" id="PF18317"/>
    </source>
</evidence>
<dbReference type="InterPro" id="IPR008289">
    <property type="entry name" value="Pentafunct_AroM"/>
</dbReference>
<dbReference type="InterPro" id="IPR000623">
    <property type="entry name" value="Shikimate_kinase/TSH1"/>
</dbReference>
<feature type="binding site" evidence="23">
    <location>
        <position position="151"/>
    </location>
    <ligand>
        <name>7-phospho-2-dehydro-3-deoxy-D-arabino-heptonate</name>
        <dbReference type="ChEBI" id="CHEBI:58394"/>
    </ligand>
</feature>
<dbReference type="FunFam" id="1.20.1090.10:FF:000007">
    <property type="entry name" value="Pentafunctional AROM polypeptide"/>
    <property type="match status" value="1"/>
</dbReference>
<dbReference type="NCBIfam" id="TIGR01809">
    <property type="entry name" value="Shik-DH-AROM"/>
    <property type="match status" value="1"/>
</dbReference>
<dbReference type="CDD" id="cd01556">
    <property type="entry name" value="EPSP_synthase"/>
    <property type="match status" value="1"/>
</dbReference>
<dbReference type="EC" id="2.7.1.71" evidence="23"/>
<dbReference type="SUPFAM" id="SSF51569">
    <property type="entry name" value="Aldolase"/>
    <property type="match status" value="1"/>
</dbReference>
<comment type="catalytic activity">
    <reaction evidence="23 24">
        <text>3-dehydroquinate = 3-dehydroshikimate + H2O</text>
        <dbReference type="Rhea" id="RHEA:21096"/>
        <dbReference type="ChEBI" id="CHEBI:15377"/>
        <dbReference type="ChEBI" id="CHEBI:16630"/>
        <dbReference type="ChEBI" id="CHEBI:32364"/>
        <dbReference type="EC" id="4.2.1.10"/>
    </reaction>
</comment>
<dbReference type="Proteomes" id="UP000759537">
    <property type="component" value="Unassembled WGS sequence"/>
</dbReference>
<dbReference type="Gene3D" id="3.40.50.10860">
    <property type="entry name" value="Leucine Dehydrogenase, chain A, domain 1"/>
    <property type="match status" value="1"/>
</dbReference>
<evidence type="ECO:0000256" key="8">
    <source>
        <dbReference type="ARBA" id="ARBA00022605"/>
    </source>
</evidence>
<feature type="active site" description="For EPSP synthase activity" evidence="23">
    <location>
        <position position="844"/>
    </location>
</feature>
<dbReference type="EMBL" id="WHVB01000004">
    <property type="protein sequence ID" value="KAF8483419.1"/>
    <property type="molecule type" value="Genomic_DNA"/>
</dbReference>
<comment type="pathway">
    <text evidence="23 24">Metabolic intermediate biosynthesis; chorismate biosynthesis; chorismate from D-erythrose 4-phosphate and phosphoenolpyruvate: step 4/7.</text>
</comment>
<feature type="domain" description="Quinate/shikimate 5-dehydrogenase/glutamyl-tRNA reductase" evidence="26">
    <location>
        <begin position="1447"/>
        <end position="1531"/>
    </location>
</feature>
<dbReference type="InterPro" id="IPR016037">
    <property type="entry name" value="DHQ_synth_AroB"/>
</dbReference>
<evidence type="ECO:0000256" key="19">
    <source>
        <dbReference type="ARBA" id="ARBA00023268"/>
    </source>
</evidence>
<dbReference type="SUPFAM" id="SSF53223">
    <property type="entry name" value="Aminoacid dehydrogenase-like, N-terminal domain"/>
    <property type="match status" value="1"/>
</dbReference>
<evidence type="ECO:0000259" key="27">
    <source>
        <dbReference type="Pfam" id="PF01761"/>
    </source>
</evidence>
<keyword evidence="32" id="KW-1185">Reference proteome</keyword>
<comment type="caution">
    <text evidence="31">The sequence shown here is derived from an EMBL/GenBank/DDBJ whole genome shotgun (WGS) entry which is preliminary data.</text>
</comment>
<evidence type="ECO:0000313" key="32">
    <source>
        <dbReference type="Proteomes" id="UP000759537"/>
    </source>
</evidence>
<dbReference type="HAMAP" id="MF_00109">
    <property type="entry name" value="Shikimate_kinase"/>
    <property type="match status" value="1"/>
</dbReference>
<proteinExistence type="inferred from homology"/>
<dbReference type="FunFam" id="3.65.10.10:FF:000008">
    <property type="entry name" value="Pentafunctional AROM polypeptide"/>
    <property type="match status" value="1"/>
</dbReference>
<dbReference type="Gene3D" id="3.20.20.70">
    <property type="entry name" value="Aldolase class I"/>
    <property type="match status" value="1"/>
</dbReference>
<dbReference type="PANTHER" id="PTHR21090">
    <property type="entry name" value="AROM/DEHYDROQUINATE SYNTHASE"/>
    <property type="match status" value="1"/>
</dbReference>
<keyword evidence="19 23" id="KW-0511">Multifunctional enzyme</keyword>
<dbReference type="SUPFAM" id="SSF55205">
    <property type="entry name" value="EPT/RTPC-like"/>
    <property type="match status" value="1"/>
</dbReference>
<keyword evidence="14 23" id="KW-0067">ATP-binding</keyword>
<dbReference type="FunFam" id="3.40.50.300:FF:001256">
    <property type="entry name" value="Pentafunctional AROM polypeptide"/>
    <property type="match status" value="1"/>
</dbReference>
<comment type="similarity">
    <text evidence="24">In the N-terminal section; belongs to the dehydroquinate synthase family.</text>
</comment>
<dbReference type="FunFam" id="3.65.10.10:FF:000007">
    <property type="entry name" value="Pentafunctional AROM polypeptide"/>
    <property type="match status" value="1"/>
</dbReference>
<dbReference type="FunFam" id="3.20.20.70:FF:000135">
    <property type="entry name" value="Pentafunctional AROM polypeptide"/>
    <property type="match status" value="1"/>
</dbReference>
<dbReference type="Gene3D" id="1.20.1090.10">
    <property type="entry name" value="Dehydroquinate synthase-like - alpha domain"/>
    <property type="match status" value="1"/>
</dbReference>
<evidence type="ECO:0000313" key="31">
    <source>
        <dbReference type="EMBL" id="KAF8483419.1"/>
    </source>
</evidence>
<evidence type="ECO:0000256" key="20">
    <source>
        <dbReference type="ARBA" id="ARBA00044633"/>
    </source>
</evidence>
<comment type="similarity">
    <text evidence="6">Belongs to the EPSP synthase family.</text>
</comment>
<feature type="binding site" evidence="23">
    <location>
        <begin position="82"/>
        <end position="85"/>
    </location>
    <ligand>
        <name>NAD(+)</name>
        <dbReference type="ChEBI" id="CHEBI:57540"/>
    </ligand>
</feature>
<feature type="domain" description="SDH C-terminal" evidence="29">
    <location>
        <begin position="1578"/>
        <end position="1607"/>
    </location>
</feature>
<evidence type="ECO:0000256" key="1">
    <source>
        <dbReference type="ARBA" id="ARBA00004496"/>
    </source>
</evidence>
<comment type="similarity">
    <text evidence="23 24">In the 2nd section; belongs to the EPSP synthase family.</text>
</comment>
<gene>
    <name evidence="31" type="ORF">DFH94DRAFT_310024</name>
</gene>
<evidence type="ECO:0000256" key="2">
    <source>
        <dbReference type="ARBA" id="ARBA00004811"/>
    </source>
</evidence>
<dbReference type="GO" id="GO:0009423">
    <property type="term" value="P:chorismate biosynthetic process"/>
    <property type="evidence" value="ECO:0007669"/>
    <property type="project" value="UniProtKB-UniRule"/>
</dbReference>
<feature type="binding site" evidence="23">
    <location>
        <position position="253"/>
    </location>
    <ligand>
        <name>7-phospho-2-dehydro-3-deoxy-D-arabino-heptonate</name>
        <dbReference type="ChEBI" id="CHEBI:58394"/>
    </ligand>
</feature>
<dbReference type="PROSITE" id="PS01128">
    <property type="entry name" value="SHIKIMATE_KINASE"/>
    <property type="match status" value="1"/>
</dbReference>
<dbReference type="EC" id="4.2.3.4" evidence="23"/>
<evidence type="ECO:0000256" key="12">
    <source>
        <dbReference type="ARBA" id="ARBA00022777"/>
    </source>
</evidence>
<dbReference type="InterPro" id="IPR006151">
    <property type="entry name" value="Shikm_DH/Glu-tRNA_Rdtase"/>
</dbReference>
<keyword evidence="16 23" id="KW-0560">Oxidoreductase</keyword>
<evidence type="ECO:0000256" key="17">
    <source>
        <dbReference type="ARBA" id="ARBA00023141"/>
    </source>
</evidence>
<feature type="region of interest" description="3-dehydroquinate synthase" evidence="23">
    <location>
        <begin position="1"/>
        <end position="388"/>
    </location>
</feature>
<comment type="similarity">
    <text evidence="4">In the 2nd section; belongs to the type-I 3-dehydroquinase family.</text>
</comment>
<dbReference type="HAMAP" id="MF_03143">
    <property type="entry name" value="Pentafunct_AroM"/>
    <property type="match status" value="1"/>
</dbReference>
<evidence type="ECO:0000256" key="18">
    <source>
        <dbReference type="ARBA" id="ARBA00023239"/>
    </source>
</evidence>
<dbReference type="InterPro" id="IPR030960">
    <property type="entry name" value="DHQS/DOIS_N"/>
</dbReference>
<dbReference type="Gene3D" id="3.65.10.10">
    <property type="entry name" value="Enolpyruvate transferase domain"/>
    <property type="match status" value="2"/>
</dbReference>
<feature type="binding site" evidence="23">
    <location>
        <begin position="178"/>
        <end position="181"/>
    </location>
    <ligand>
        <name>NAD(+)</name>
        <dbReference type="ChEBI" id="CHEBI:57540"/>
    </ligand>
</feature>
<accession>A0A9P5N0Q2</accession>
<dbReference type="PROSITE" id="PS00104">
    <property type="entry name" value="EPSP_SYNTHASE_1"/>
    <property type="match status" value="1"/>
</dbReference>
<dbReference type="InterPro" id="IPR023000">
    <property type="entry name" value="Shikimate_kinase_CS"/>
</dbReference>
<dbReference type="Gene3D" id="3.40.50.300">
    <property type="entry name" value="P-loop containing nucleotide triphosphate hydrolases"/>
    <property type="match status" value="1"/>
</dbReference>
<keyword evidence="12 23" id="KW-0418">Kinase</keyword>
<evidence type="ECO:0000256" key="14">
    <source>
        <dbReference type="ARBA" id="ARBA00022840"/>
    </source>
</evidence>
<dbReference type="NCBIfam" id="TIGR01093">
    <property type="entry name" value="aroD"/>
    <property type="match status" value="1"/>
</dbReference>
<comment type="cofactor">
    <cofactor evidence="23 24">
        <name>Zn(2+)</name>
        <dbReference type="ChEBI" id="CHEBI:29105"/>
    </cofactor>
    <text evidence="23 24">Binds 2 Zn(2+) ions per subunit.</text>
</comment>
<keyword evidence="10 23" id="KW-0479">Metal-binding</keyword>
<feature type="binding site" evidence="23">
    <location>
        <position position="129"/>
    </location>
    <ligand>
        <name>7-phospho-2-dehydro-3-deoxy-D-arabino-heptonate</name>
        <dbReference type="ChEBI" id="CHEBI:58394"/>
    </ligand>
</feature>
<keyword evidence="13 23" id="KW-0862">Zinc</keyword>
<feature type="region of interest" description="Shikimate dehydrogenase" evidence="23">
    <location>
        <begin position="1323"/>
        <end position="1615"/>
    </location>
</feature>
<organism evidence="31 32">
    <name type="scientific">Russula ochroleuca</name>
    <dbReference type="NCBI Taxonomy" id="152965"/>
    <lineage>
        <taxon>Eukaryota</taxon>
        <taxon>Fungi</taxon>
        <taxon>Dikarya</taxon>
        <taxon>Basidiomycota</taxon>
        <taxon>Agaricomycotina</taxon>
        <taxon>Agaricomycetes</taxon>
        <taxon>Russulales</taxon>
        <taxon>Russulaceae</taxon>
        <taxon>Russula</taxon>
    </lineage>
</organism>
<comment type="catalytic activity">
    <reaction evidence="20">
        <text>3-phosphoshikimate + phosphoenolpyruvate = 5-O-(1-carboxyvinyl)-3-phosphoshikimate + phosphate</text>
        <dbReference type="Rhea" id="RHEA:21256"/>
        <dbReference type="ChEBI" id="CHEBI:43474"/>
        <dbReference type="ChEBI" id="CHEBI:57701"/>
        <dbReference type="ChEBI" id="CHEBI:58702"/>
        <dbReference type="ChEBI" id="CHEBI:145989"/>
        <dbReference type="EC" id="2.5.1.19"/>
    </reaction>
    <physiologicalReaction direction="left-to-right" evidence="20">
        <dbReference type="Rhea" id="RHEA:21257"/>
    </physiologicalReaction>
</comment>
<dbReference type="Gene3D" id="3.40.50.720">
    <property type="entry name" value="NAD(P)-binding Rossmann-like Domain"/>
    <property type="match status" value="1"/>
</dbReference>